<dbReference type="SUPFAM" id="SSF56672">
    <property type="entry name" value="DNA/RNA polymerases"/>
    <property type="match status" value="1"/>
</dbReference>
<dbReference type="PANTHER" id="PTHR11439:SF508">
    <property type="entry name" value="RNA-DIRECTED DNA POLYMERASE"/>
    <property type="match status" value="1"/>
</dbReference>
<feature type="domain" description="Reverse transcriptase Ty1/copia-type" evidence="1">
    <location>
        <begin position="3"/>
        <end position="50"/>
    </location>
</feature>
<evidence type="ECO:0000313" key="3">
    <source>
        <dbReference type="Proteomes" id="UP001151760"/>
    </source>
</evidence>
<organism evidence="2 3">
    <name type="scientific">Tanacetum coccineum</name>
    <dbReference type="NCBI Taxonomy" id="301880"/>
    <lineage>
        <taxon>Eukaryota</taxon>
        <taxon>Viridiplantae</taxon>
        <taxon>Streptophyta</taxon>
        <taxon>Embryophyta</taxon>
        <taxon>Tracheophyta</taxon>
        <taxon>Spermatophyta</taxon>
        <taxon>Magnoliopsida</taxon>
        <taxon>eudicotyledons</taxon>
        <taxon>Gunneridae</taxon>
        <taxon>Pentapetalae</taxon>
        <taxon>asterids</taxon>
        <taxon>campanulids</taxon>
        <taxon>Asterales</taxon>
        <taxon>Asteraceae</taxon>
        <taxon>Asteroideae</taxon>
        <taxon>Anthemideae</taxon>
        <taxon>Anthemidinae</taxon>
        <taxon>Tanacetum</taxon>
    </lineage>
</organism>
<name>A0ABQ4XCI8_9ASTR</name>
<evidence type="ECO:0000313" key="2">
    <source>
        <dbReference type="EMBL" id="GJS62521.1"/>
    </source>
</evidence>
<comment type="caution">
    <text evidence="2">The sequence shown here is derived from an EMBL/GenBank/DDBJ whole genome shotgun (WGS) entry which is preliminary data.</text>
</comment>
<dbReference type="InterPro" id="IPR013103">
    <property type="entry name" value="RVT_2"/>
</dbReference>
<dbReference type="PANTHER" id="PTHR11439">
    <property type="entry name" value="GAG-POL-RELATED RETROTRANSPOSON"/>
    <property type="match status" value="1"/>
</dbReference>
<proteinExistence type="predicted"/>
<evidence type="ECO:0000259" key="1">
    <source>
        <dbReference type="Pfam" id="PF07727"/>
    </source>
</evidence>
<dbReference type="Pfam" id="PF07727">
    <property type="entry name" value="RVT_2"/>
    <property type="match status" value="1"/>
</dbReference>
<sequence>MTTVRCLINIDVQKDWPLYQLDVNNAFLYSDLYEDVYMTLPPGFSSNNDKVVCSGDTFVALLVYVDDIVITGSDIKQIDDFKQYLKILHEFGLLAAKPVLCPLPTNFVLNHIESNEDKALTNVSNYQKLIGKLIYLTHTTPDISYYVHCLSQHIHSPLASHLKIALRVLRYLKSSPGCGVQVVATSKKGRVLGAGSTTDPAFVLTGTLGSGSIHATRTSSPYEDIRILKKQNDDPKKMMEDEREATEAQKAADLLAWHKTLNDRLESFAQNYPPRTVESDHGPS</sequence>
<keyword evidence="3" id="KW-1185">Reference proteome</keyword>
<protein>
    <submittedName>
        <fullName evidence="2">Ribonuclease H-like domain-containing protein</fullName>
    </submittedName>
</protein>
<accession>A0ABQ4XCI8</accession>
<reference evidence="2" key="2">
    <citation type="submission" date="2022-01" db="EMBL/GenBank/DDBJ databases">
        <authorList>
            <person name="Yamashiro T."/>
            <person name="Shiraishi A."/>
            <person name="Satake H."/>
            <person name="Nakayama K."/>
        </authorList>
    </citation>
    <scope>NUCLEOTIDE SEQUENCE</scope>
</reference>
<dbReference type="EMBL" id="BQNB010009366">
    <property type="protein sequence ID" value="GJS62521.1"/>
    <property type="molecule type" value="Genomic_DNA"/>
</dbReference>
<reference evidence="2" key="1">
    <citation type="journal article" date="2022" name="Int. J. Mol. Sci.">
        <title>Draft Genome of Tanacetum Coccineum: Genomic Comparison of Closely Related Tanacetum-Family Plants.</title>
        <authorList>
            <person name="Yamashiro T."/>
            <person name="Shiraishi A."/>
            <person name="Nakayama K."/>
            <person name="Satake H."/>
        </authorList>
    </citation>
    <scope>NUCLEOTIDE SEQUENCE</scope>
</reference>
<dbReference type="InterPro" id="IPR043502">
    <property type="entry name" value="DNA/RNA_pol_sf"/>
</dbReference>
<dbReference type="Proteomes" id="UP001151760">
    <property type="component" value="Unassembled WGS sequence"/>
</dbReference>
<gene>
    <name evidence="2" type="ORF">Tco_0657305</name>
</gene>